<accession>A0A1L7CEI6</accession>
<dbReference type="InterPro" id="IPR020846">
    <property type="entry name" value="MFS_dom"/>
</dbReference>
<proteinExistence type="predicted"/>
<evidence type="ECO:0000256" key="1">
    <source>
        <dbReference type="ARBA" id="ARBA00004651"/>
    </source>
</evidence>
<keyword evidence="4 6" id="KW-1133">Transmembrane helix</keyword>
<dbReference type="EMBL" id="CP009245">
    <property type="protein sequence ID" value="APT84282.1"/>
    <property type="molecule type" value="Genomic_DNA"/>
</dbReference>
<evidence type="ECO:0000313" key="9">
    <source>
        <dbReference type="Proteomes" id="UP000185478"/>
    </source>
</evidence>
<feature type="transmembrane region" description="Helical" evidence="6">
    <location>
        <begin position="85"/>
        <end position="104"/>
    </location>
</feature>
<dbReference type="OrthoDB" id="9787026at2"/>
<dbReference type="InterPro" id="IPR005829">
    <property type="entry name" value="Sugar_transporter_CS"/>
</dbReference>
<gene>
    <name evidence="8" type="ORF">CAQU_03475</name>
</gene>
<dbReference type="AlphaFoldDB" id="A0A1L7CEI6"/>
<dbReference type="Gene3D" id="1.20.1250.20">
    <property type="entry name" value="MFS general substrate transporter like domains"/>
    <property type="match status" value="1"/>
</dbReference>
<dbReference type="GO" id="GO:0022857">
    <property type="term" value="F:transmembrane transporter activity"/>
    <property type="evidence" value="ECO:0007669"/>
    <property type="project" value="InterPro"/>
</dbReference>
<dbReference type="CDD" id="cd17316">
    <property type="entry name" value="MFS_SV2_like"/>
    <property type="match status" value="1"/>
</dbReference>
<dbReference type="STRING" id="1431546.CAQU_03475"/>
<evidence type="ECO:0000256" key="3">
    <source>
        <dbReference type="ARBA" id="ARBA00022692"/>
    </source>
</evidence>
<evidence type="ECO:0000256" key="5">
    <source>
        <dbReference type="ARBA" id="ARBA00023136"/>
    </source>
</evidence>
<feature type="transmembrane region" description="Helical" evidence="6">
    <location>
        <begin position="379"/>
        <end position="398"/>
    </location>
</feature>
<dbReference type="Pfam" id="PF00083">
    <property type="entry name" value="Sugar_tr"/>
    <property type="match status" value="1"/>
</dbReference>
<dbReference type="PANTHER" id="PTHR23511">
    <property type="entry name" value="SYNAPTIC VESICLE GLYCOPROTEIN 2"/>
    <property type="match status" value="1"/>
</dbReference>
<evidence type="ECO:0000256" key="2">
    <source>
        <dbReference type="ARBA" id="ARBA00022448"/>
    </source>
</evidence>
<feature type="transmembrane region" description="Helical" evidence="6">
    <location>
        <begin position="144"/>
        <end position="163"/>
    </location>
</feature>
<dbReference type="InterPro" id="IPR005828">
    <property type="entry name" value="MFS_sugar_transport-like"/>
</dbReference>
<protein>
    <submittedName>
        <fullName evidence="8">Membrane protein</fullName>
    </submittedName>
</protein>
<comment type="subcellular location">
    <subcellularLocation>
        <location evidence="1">Cell membrane</location>
        <topology evidence="1">Multi-pass membrane protein</topology>
    </subcellularLocation>
</comment>
<feature type="transmembrane region" description="Helical" evidence="6">
    <location>
        <begin position="258"/>
        <end position="278"/>
    </location>
</feature>
<dbReference type="KEGG" id="caqu:CAQU_03475"/>
<dbReference type="GO" id="GO:0005886">
    <property type="term" value="C:plasma membrane"/>
    <property type="evidence" value="ECO:0007669"/>
    <property type="project" value="UniProtKB-SubCell"/>
</dbReference>
<keyword evidence="3 6" id="KW-0812">Transmembrane</keyword>
<keyword evidence="9" id="KW-1185">Reference proteome</keyword>
<evidence type="ECO:0000256" key="6">
    <source>
        <dbReference type="SAM" id="Phobius"/>
    </source>
</evidence>
<reference evidence="8 9" key="1">
    <citation type="submission" date="2014-08" db="EMBL/GenBank/DDBJ databases">
        <title>Complete genome sequence of Corynebacterium aquilae S-613T(T) (=DSM 44791(T)), isolated from the choana of a healthy golden eagle.</title>
        <authorList>
            <person name="Ruckert C."/>
            <person name="Albersmeier A."/>
            <person name="Winkler A."/>
            <person name="Kalinowski J."/>
        </authorList>
    </citation>
    <scope>NUCLEOTIDE SEQUENCE [LARGE SCALE GENOMIC DNA]</scope>
    <source>
        <strain evidence="8 9">S-613</strain>
    </source>
</reference>
<evidence type="ECO:0000313" key="8">
    <source>
        <dbReference type="EMBL" id="APT84282.1"/>
    </source>
</evidence>
<dbReference type="Proteomes" id="UP000185478">
    <property type="component" value="Chromosome"/>
</dbReference>
<sequence>MNQLERLHTLRFGRAHKKLLAGSGIGWALDAMDVGLLSFIMAALAADWQLDKQHLGWLGSAGFAGMMIGASFGGRLADKTGRRTVFAATLLIYGLATGASAFATTLTTLIVLRFIVGLGLGAELPVASTLVAEYSPTHIRGRMVVALESFWALGWILAAIIGYTIIPNTYGDNFAGWRVALLIGVLPAFYALYVRRQMPESVHYLQSVGRCEEAERAVRFFEAGSDNKRYPNTQQDTNTDPHRNATSIFAPGLRTRTAGLWSVWFFVNLAYYGAFMWLPTLLVLQGHSLVKSFGYTLIITLAQLPGYACAAFLVEKWGRRATLASFLIGSACAAGLFATAANTTMILIAGSLLSFFNLGAWGALYAIGPEIYPTHIRATGAGTAAAIGRVAAVIAPMLVPAVMDLGGDKAVFSVFAAAFAIAAASAFALPERKGQSL</sequence>
<dbReference type="RefSeq" id="WP_075725228.1">
    <property type="nucleotide sequence ID" value="NZ_CP009245.1"/>
</dbReference>
<name>A0A1L7CEI6_9CORY</name>
<keyword evidence="2" id="KW-0813">Transport</keyword>
<feature type="transmembrane region" description="Helical" evidence="6">
    <location>
        <begin position="175"/>
        <end position="194"/>
    </location>
</feature>
<feature type="transmembrane region" description="Helical" evidence="6">
    <location>
        <begin position="55"/>
        <end position="73"/>
    </location>
</feature>
<dbReference type="PROSITE" id="PS00217">
    <property type="entry name" value="SUGAR_TRANSPORT_2"/>
    <property type="match status" value="1"/>
</dbReference>
<dbReference type="InterPro" id="IPR036259">
    <property type="entry name" value="MFS_trans_sf"/>
</dbReference>
<dbReference type="PROSITE" id="PS00216">
    <property type="entry name" value="SUGAR_TRANSPORT_1"/>
    <property type="match status" value="1"/>
</dbReference>
<dbReference type="SUPFAM" id="SSF103473">
    <property type="entry name" value="MFS general substrate transporter"/>
    <property type="match status" value="1"/>
</dbReference>
<feature type="transmembrane region" description="Helical" evidence="6">
    <location>
        <begin position="110"/>
        <end position="132"/>
    </location>
</feature>
<dbReference type="PANTHER" id="PTHR23511:SF34">
    <property type="entry name" value="SYNAPTIC VESICLE GLYCOPROTEIN 2"/>
    <property type="match status" value="1"/>
</dbReference>
<feature type="transmembrane region" description="Helical" evidence="6">
    <location>
        <begin position="346"/>
        <end position="367"/>
    </location>
</feature>
<keyword evidence="5 6" id="KW-0472">Membrane</keyword>
<organism evidence="8 9">
    <name type="scientific">Corynebacterium aquilae DSM 44791</name>
    <dbReference type="NCBI Taxonomy" id="1431546"/>
    <lineage>
        <taxon>Bacteria</taxon>
        <taxon>Bacillati</taxon>
        <taxon>Actinomycetota</taxon>
        <taxon>Actinomycetes</taxon>
        <taxon>Mycobacteriales</taxon>
        <taxon>Corynebacteriaceae</taxon>
        <taxon>Corynebacterium</taxon>
    </lineage>
</organism>
<evidence type="ECO:0000256" key="4">
    <source>
        <dbReference type="ARBA" id="ARBA00022989"/>
    </source>
</evidence>
<feature type="transmembrane region" description="Helical" evidence="6">
    <location>
        <begin position="293"/>
        <end position="314"/>
    </location>
</feature>
<feature type="domain" description="Major facilitator superfamily (MFS) profile" evidence="7">
    <location>
        <begin position="19"/>
        <end position="434"/>
    </location>
</feature>
<feature type="transmembrane region" description="Helical" evidence="6">
    <location>
        <begin position="410"/>
        <end position="429"/>
    </location>
</feature>
<feature type="transmembrane region" description="Helical" evidence="6">
    <location>
        <begin position="321"/>
        <end position="340"/>
    </location>
</feature>
<feature type="transmembrane region" description="Helical" evidence="6">
    <location>
        <begin position="20"/>
        <end position="43"/>
    </location>
</feature>
<evidence type="ECO:0000259" key="7">
    <source>
        <dbReference type="PROSITE" id="PS50850"/>
    </source>
</evidence>
<dbReference type="PROSITE" id="PS50850">
    <property type="entry name" value="MFS"/>
    <property type="match status" value="1"/>
</dbReference>